<keyword evidence="3" id="KW-0479">Metal-binding</keyword>
<dbReference type="InterPro" id="IPR035966">
    <property type="entry name" value="PKF_sf"/>
</dbReference>
<feature type="domain" description="PGG" evidence="9">
    <location>
        <begin position="230"/>
        <end position="261"/>
    </location>
</feature>
<keyword evidence="11" id="KW-1185">Reference proteome</keyword>
<evidence type="ECO:0000313" key="10">
    <source>
        <dbReference type="EMBL" id="KAF2309073.1"/>
    </source>
</evidence>
<dbReference type="GO" id="GO:0009749">
    <property type="term" value="P:response to glucose"/>
    <property type="evidence" value="ECO:0007669"/>
    <property type="project" value="TreeGrafter"/>
</dbReference>
<comment type="caution">
    <text evidence="10">The sequence shown here is derived from an EMBL/GenBank/DDBJ whole genome shotgun (WGS) entry which is preliminary data.</text>
</comment>
<dbReference type="Gene3D" id="3.40.50.450">
    <property type="match status" value="1"/>
</dbReference>
<dbReference type="SUPFAM" id="SSF53784">
    <property type="entry name" value="Phosphofructokinase"/>
    <property type="match status" value="1"/>
</dbReference>
<dbReference type="Proteomes" id="UP000467840">
    <property type="component" value="Chromosome 14"/>
</dbReference>
<dbReference type="GO" id="GO:0015979">
    <property type="term" value="P:photosynthesis"/>
    <property type="evidence" value="ECO:0007669"/>
    <property type="project" value="TreeGrafter"/>
</dbReference>
<evidence type="ECO:0008006" key="12">
    <source>
        <dbReference type="Google" id="ProtNLM"/>
    </source>
</evidence>
<evidence type="ECO:0000259" key="9">
    <source>
        <dbReference type="Pfam" id="PF13962"/>
    </source>
</evidence>
<dbReference type="InterPro" id="IPR026961">
    <property type="entry name" value="PGG_dom"/>
</dbReference>
<sequence length="399" mass="43923">MVMSMQEARNLALKAEMVMKERIYHDPYQKYQYDRDNNHGEFEKVKEVAQGKPSSSIVSMEKVSNKNSIGGNNKGTTLNPPKTNNPYAKLAPIKCYSPAWRRKIRSEKEKYKIAVDLAKFLVKRDTSWEATHSAADKSKPKIHRYSAVSDMVKEGAAEGSSTSIQGQRDDIGETPLILATKSGCVEIAKEILKRVQEITPSHFMYHQNNMKLPADEFFNTVNSELRSAGKEWLKSTAEGCSVVAVLIATVAFAAAYTVPGDEIAKLFPNLFGQPSSMLVPNGADSVPSDQKLKIGVVLSGGQASGGHNVISGIFDYLQDRAKGSILYGFRGCPAGIMKCKYVELTADYIYPYRSQGGFDMICSGRDKIETPEQFKQAAETALKLDLDVLVVIGGDDSKH</sequence>
<dbReference type="Gene3D" id="1.25.40.20">
    <property type="entry name" value="Ankyrin repeat-containing domain"/>
    <property type="match status" value="1"/>
</dbReference>
<dbReference type="PANTHER" id="PTHR43650:SF29">
    <property type="entry name" value="PYROPHOSPHATE--FRUCTOSE 6-PHOSPHATE 1-PHOSPHOTRANSFERASE SUBUNIT BETA 1"/>
    <property type="match status" value="1"/>
</dbReference>
<feature type="region of interest" description="Disordered" evidence="7">
    <location>
        <begin position="63"/>
        <end position="84"/>
    </location>
</feature>
<evidence type="ECO:0000256" key="4">
    <source>
        <dbReference type="ARBA" id="ARBA00022777"/>
    </source>
</evidence>
<evidence type="ECO:0000256" key="7">
    <source>
        <dbReference type="SAM" id="MobiDB-lite"/>
    </source>
</evidence>
<organism evidence="10 11">
    <name type="scientific">Hevea brasiliensis</name>
    <name type="common">Para rubber tree</name>
    <name type="synonym">Siphonia brasiliensis</name>
    <dbReference type="NCBI Taxonomy" id="3981"/>
    <lineage>
        <taxon>Eukaryota</taxon>
        <taxon>Viridiplantae</taxon>
        <taxon>Streptophyta</taxon>
        <taxon>Embryophyta</taxon>
        <taxon>Tracheophyta</taxon>
        <taxon>Spermatophyta</taxon>
        <taxon>Magnoliopsida</taxon>
        <taxon>eudicotyledons</taxon>
        <taxon>Gunneridae</taxon>
        <taxon>Pentapetalae</taxon>
        <taxon>rosids</taxon>
        <taxon>fabids</taxon>
        <taxon>Malpighiales</taxon>
        <taxon>Euphorbiaceae</taxon>
        <taxon>Crotonoideae</taxon>
        <taxon>Micrandreae</taxon>
        <taxon>Hevea</taxon>
    </lineage>
</organism>
<feature type="compositionally biased region" description="Low complexity" evidence="7">
    <location>
        <begin position="65"/>
        <end position="75"/>
    </location>
</feature>
<evidence type="ECO:0000256" key="6">
    <source>
        <dbReference type="ARBA" id="ARBA00023152"/>
    </source>
</evidence>
<dbReference type="Pfam" id="PF00365">
    <property type="entry name" value="PFK"/>
    <property type="match status" value="1"/>
</dbReference>
<name>A0A6A6M9E6_HEVBR</name>
<evidence type="ECO:0000259" key="8">
    <source>
        <dbReference type="Pfam" id="PF00365"/>
    </source>
</evidence>
<evidence type="ECO:0000256" key="2">
    <source>
        <dbReference type="ARBA" id="ARBA00022679"/>
    </source>
</evidence>
<evidence type="ECO:0000313" key="11">
    <source>
        <dbReference type="Proteomes" id="UP000467840"/>
    </source>
</evidence>
<dbReference type="InterPro" id="IPR000023">
    <property type="entry name" value="Phosphofructokinase_dom"/>
</dbReference>
<evidence type="ECO:0000256" key="3">
    <source>
        <dbReference type="ARBA" id="ARBA00022723"/>
    </source>
</evidence>
<keyword evidence="2" id="KW-0808">Transferase</keyword>
<dbReference type="GO" id="GO:0046872">
    <property type="term" value="F:metal ion binding"/>
    <property type="evidence" value="ECO:0007669"/>
    <property type="project" value="UniProtKB-KW"/>
</dbReference>
<dbReference type="InterPro" id="IPR036770">
    <property type="entry name" value="Ankyrin_rpt-contain_sf"/>
</dbReference>
<keyword evidence="4" id="KW-0418">Kinase</keyword>
<dbReference type="GO" id="GO:0047334">
    <property type="term" value="F:diphosphate-fructose-6-phosphate 1-phosphotransferase activity"/>
    <property type="evidence" value="ECO:0007669"/>
    <property type="project" value="TreeGrafter"/>
</dbReference>
<dbReference type="GO" id="GO:0005829">
    <property type="term" value="C:cytosol"/>
    <property type="evidence" value="ECO:0007669"/>
    <property type="project" value="TreeGrafter"/>
</dbReference>
<keyword evidence="5" id="KW-0460">Magnesium</keyword>
<accession>A0A6A6M9E6</accession>
<feature type="domain" description="Phosphofructokinase" evidence="8">
    <location>
        <begin position="293"/>
        <end position="397"/>
    </location>
</feature>
<gene>
    <name evidence="10" type="ORF">GH714_000331</name>
</gene>
<dbReference type="AlphaFoldDB" id="A0A6A6M9E6"/>
<dbReference type="Pfam" id="PF13962">
    <property type="entry name" value="PGG"/>
    <property type="match status" value="1"/>
</dbReference>
<dbReference type="UniPathway" id="UPA00109">
    <property type="reaction ID" value="UER00182"/>
</dbReference>
<proteinExistence type="predicted"/>
<keyword evidence="6" id="KW-0324">Glycolysis</keyword>
<protein>
    <recommendedName>
        <fullName evidence="12">Phosphofructokinase domain-containing protein</fullName>
    </recommendedName>
</protein>
<evidence type="ECO:0000256" key="1">
    <source>
        <dbReference type="ARBA" id="ARBA00022490"/>
    </source>
</evidence>
<evidence type="ECO:0000256" key="5">
    <source>
        <dbReference type="ARBA" id="ARBA00022842"/>
    </source>
</evidence>
<dbReference type="PANTHER" id="PTHR43650">
    <property type="entry name" value="PYROPHOSPHATE--FRUCTOSE 6-PHOSPHATE 1-PHOSPHOTRANSFERASE"/>
    <property type="match status" value="1"/>
</dbReference>
<dbReference type="GO" id="GO:0003872">
    <property type="term" value="F:6-phosphofructokinase activity"/>
    <property type="evidence" value="ECO:0007669"/>
    <property type="project" value="InterPro"/>
</dbReference>
<keyword evidence="1" id="KW-0963">Cytoplasm</keyword>
<reference evidence="10 11" key="1">
    <citation type="journal article" date="2020" name="Mol. Plant">
        <title>The Chromosome-Based Rubber Tree Genome Provides New Insights into Spurge Genome Evolution and Rubber Biosynthesis.</title>
        <authorList>
            <person name="Liu J."/>
            <person name="Shi C."/>
            <person name="Shi C.C."/>
            <person name="Li W."/>
            <person name="Zhang Q.J."/>
            <person name="Zhang Y."/>
            <person name="Li K."/>
            <person name="Lu H.F."/>
            <person name="Shi C."/>
            <person name="Zhu S.T."/>
            <person name="Xiao Z.Y."/>
            <person name="Nan H."/>
            <person name="Yue Y."/>
            <person name="Zhu X.G."/>
            <person name="Wu Y."/>
            <person name="Hong X.N."/>
            <person name="Fan G.Y."/>
            <person name="Tong Y."/>
            <person name="Zhang D."/>
            <person name="Mao C.L."/>
            <person name="Liu Y.L."/>
            <person name="Hao S.J."/>
            <person name="Liu W.Q."/>
            <person name="Lv M.Q."/>
            <person name="Zhang H.B."/>
            <person name="Liu Y."/>
            <person name="Hu-Tang G.R."/>
            <person name="Wang J.P."/>
            <person name="Wang J.H."/>
            <person name="Sun Y.H."/>
            <person name="Ni S.B."/>
            <person name="Chen W.B."/>
            <person name="Zhang X.C."/>
            <person name="Jiao Y.N."/>
            <person name="Eichler E.E."/>
            <person name="Li G.H."/>
            <person name="Liu X."/>
            <person name="Gao L.Z."/>
        </authorList>
    </citation>
    <scope>NUCLEOTIDE SEQUENCE [LARGE SCALE GENOMIC DNA]</scope>
    <source>
        <strain evidence="11">cv. GT1</strain>
        <tissue evidence="10">Leaf</tissue>
    </source>
</reference>
<dbReference type="EMBL" id="JAAGAX010000006">
    <property type="protein sequence ID" value="KAF2309073.1"/>
    <property type="molecule type" value="Genomic_DNA"/>
</dbReference>